<organism evidence="2 3">
    <name type="scientific">Mortierella polycephala</name>
    <dbReference type="NCBI Taxonomy" id="41804"/>
    <lineage>
        <taxon>Eukaryota</taxon>
        <taxon>Fungi</taxon>
        <taxon>Fungi incertae sedis</taxon>
        <taxon>Mucoromycota</taxon>
        <taxon>Mortierellomycotina</taxon>
        <taxon>Mortierellomycetes</taxon>
        <taxon>Mortierellales</taxon>
        <taxon>Mortierellaceae</taxon>
        <taxon>Mortierella</taxon>
    </lineage>
</organism>
<evidence type="ECO:0000313" key="3">
    <source>
        <dbReference type="Proteomes" id="UP000726737"/>
    </source>
</evidence>
<evidence type="ECO:0000256" key="1">
    <source>
        <dbReference type="SAM" id="MobiDB-lite"/>
    </source>
</evidence>
<dbReference type="OrthoDB" id="2149700at2759"/>
<feature type="compositionally biased region" description="Acidic residues" evidence="1">
    <location>
        <begin position="579"/>
        <end position="599"/>
    </location>
</feature>
<feature type="compositionally biased region" description="Polar residues" evidence="1">
    <location>
        <begin position="499"/>
        <end position="516"/>
    </location>
</feature>
<proteinExistence type="predicted"/>
<feature type="compositionally biased region" description="Polar residues" evidence="1">
    <location>
        <begin position="762"/>
        <end position="776"/>
    </location>
</feature>
<feature type="compositionally biased region" description="Basic residues" evidence="1">
    <location>
        <begin position="798"/>
        <end position="807"/>
    </location>
</feature>
<feature type="compositionally biased region" description="Basic and acidic residues" evidence="1">
    <location>
        <begin position="658"/>
        <end position="676"/>
    </location>
</feature>
<feature type="compositionally biased region" description="Polar residues" evidence="1">
    <location>
        <begin position="541"/>
        <end position="551"/>
    </location>
</feature>
<dbReference type="AlphaFoldDB" id="A0A9P6U9C5"/>
<name>A0A9P6U9C5_9FUNG</name>
<feature type="compositionally biased region" description="Acidic residues" evidence="1">
    <location>
        <begin position="626"/>
        <end position="636"/>
    </location>
</feature>
<feature type="region of interest" description="Disordered" evidence="1">
    <location>
        <begin position="453"/>
        <end position="517"/>
    </location>
</feature>
<feature type="compositionally biased region" description="Basic residues" evidence="1">
    <location>
        <begin position="691"/>
        <end position="705"/>
    </location>
</feature>
<dbReference type="EMBL" id="JAAAJA010000036">
    <property type="protein sequence ID" value="KAG0265220.1"/>
    <property type="molecule type" value="Genomic_DNA"/>
</dbReference>
<accession>A0A9P6U9C5</accession>
<reference evidence="2" key="1">
    <citation type="journal article" date="2020" name="Fungal Divers.">
        <title>Resolving the Mortierellaceae phylogeny through synthesis of multi-gene phylogenetics and phylogenomics.</title>
        <authorList>
            <person name="Vandepol N."/>
            <person name="Liber J."/>
            <person name="Desiro A."/>
            <person name="Na H."/>
            <person name="Kennedy M."/>
            <person name="Barry K."/>
            <person name="Grigoriev I.V."/>
            <person name="Miller A.N."/>
            <person name="O'Donnell K."/>
            <person name="Stajich J.E."/>
            <person name="Bonito G."/>
        </authorList>
    </citation>
    <scope>NUCLEOTIDE SEQUENCE</scope>
    <source>
        <strain evidence="2">KOD948</strain>
    </source>
</reference>
<feature type="compositionally biased region" description="Basic residues" evidence="1">
    <location>
        <begin position="842"/>
        <end position="853"/>
    </location>
</feature>
<gene>
    <name evidence="2" type="ORF">BG011_005263</name>
</gene>
<feature type="region of interest" description="Disordered" evidence="1">
    <location>
        <begin position="579"/>
        <end position="921"/>
    </location>
</feature>
<feature type="compositionally biased region" description="Acidic residues" evidence="1">
    <location>
        <begin position="858"/>
        <end position="874"/>
    </location>
</feature>
<evidence type="ECO:0000313" key="2">
    <source>
        <dbReference type="EMBL" id="KAG0265220.1"/>
    </source>
</evidence>
<dbReference type="Proteomes" id="UP000726737">
    <property type="component" value="Unassembled WGS sequence"/>
</dbReference>
<feature type="compositionally biased region" description="Polar residues" evidence="1">
    <location>
        <begin position="882"/>
        <end position="897"/>
    </location>
</feature>
<protein>
    <submittedName>
        <fullName evidence="2">Uncharacterized protein</fullName>
    </submittedName>
</protein>
<sequence>MSTEPYPSSQSGPDTLVRRFQRSLTDQFKDVVEKTWWQPFCENYDLPLKTPPHTLARTGLKPERPTLGMECAFAVGRIVARLSETDWITMEKYYNIMPAYMRRFALLEHLVELCLSQIPVGGLIIPLVEVCARYHATYQALRLLQHLLICQDKTFQLDLHWAYHTALRIECGDAWISSLIQSNRPSYLSTIPFQIFVRQARPRHRATLIRASFDIHMDRSLTSITDMAALSKASSWTEMLIEDSLRQHGQTAENPATSQGVGMSRSDDVIGYMARYFYTQFRGDDYDDCMLSRRDRHRLKVLALALALHALYMTLTESPVQENVGAEEWINILETYEAGGIRLSDFDMVVRSYGTLTNLNALTLMLDAVGQYSLSMKLIDRMLSDFKTLEKKTRQQLGYPCDVTVDSLETYRREVRKRRIQRQSSDDGWIYDEMLGDWVKRIPKAKKTGSFLFNAEKDQDRKDPSDKRNQQNRQRFFRLDDSECDSDDDPPITLPCRTTDASEFSSPNQQQRSSDISLFVPREHVRYSLTPIRRPVRSNRQRVSYNDSDSWTTEEELEDEDAFAAAAADTAHMMWQGDADAEDTEEVVYPEDENEEEADRSEQSEFNGIDLDDNSSNQSSSSSPSDQEDVFSEDVASDAIILSDTTSSDVDAPVDTDDVSRYEDPRLERNTVRSKDDSEDGGYVNREMGRSHHVRGHGRSKKTHHLLSTESDEDFVPARRNGHNSAIKIQKGQWRSQTLSLSSSPSSSPSPQQVVSMRKGRVQTNLSESENQSLSDDSQDSGFKEPSSQSTENSIARLRSRPKPRSRPRSESKATRSIRTLRHRSLSRSSSESDFGETASKRIWKGTRRRKRIRIEGSDESSTEFASEDDDADLDQEHGLVSKQNNDFENLNDSAESQMEEQWGNGHDEEEDDIESDETMSLHEEELVVNACPPLPLTGPDELAFWI</sequence>
<comment type="caution">
    <text evidence="2">The sequence shown here is derived from an EMBL/GenBank/DDBJ whole genome shotgun (WGS) entry which is preliminary data.</text>
</comment>
<feature type="compositionally biased region" description="Acidic residues" evidence="1">
    <location>
        <begin position="908"/>
        <end position="918"/>
    </location>
</feature>
<keyword evidence="3" id="KW-1185">Reference proteome</keyword>
<feature type="compositionally biased region" description="Low complexity" evidence="1">
    <location>
        <begin position="736"/>
        <end position="756"/>
    </location>
</feature>
<feature type="compositionally biased region" description="Basic and acidic residues" evidence="1">
    <location>
        <begin position="455"/>
        <end position="469"/>
    </location>
</feature>
<feature type="compositionally biased region" description="Low complexity" evidence="1">
    <location>
        <begin position="614"/>
        <end position="625"/>
    </location>
</feature>
<feature type="region of interest" description="Disordered" evidence="1">
    <location>
        <begin position="540"/>
        <end position="559"/>
    </location>
</feature>